<keyword evidence="2" id="KW-1185">Reference proteome</keyword>
<dbReference type="AlphaFoldDB" id="A0A378ICN3"/>
<evidence type="ECO:0000313" key="1">
    <source>
        <dbReference type="EMBL" id="STX30064.1"/>
    </source>
</evidence>
<reference evidence="1 2" key="1">
    <citation type="submission" date="2018-06" db="EMBL/GenBank/DDBJ databases">
        <authorList>
            <consortium name="Pathogen Informatics"/>
            <person name="Doyle S."/>
        </authorList>
    </citation>
    <scope>NUCLEOTIDE SEQUENCE [LARGE SCALE GENOMIC DNA]</scope>
    <source>
        <strain evidence="1 2">NCTC13315</strain>
    </source>
</reference>
<gene>
    <name evidence="1" type="ORF">NCTC13315_02626</name>
</gene>
<dbReference type="Proteomes" id="UP000254968">
    <property type="component" value="Unassembled WGS sequence"/>
</dbReference>
<accession>A0A378ICN3</accession>
<name>A0A378ICN3_9GAMM</name>
<organism evidence="1 2">
    <name type="scientific">Legionella beliardensis</name>
    <dbReference type="NCBI Taxonomy" id="91822"/>
    <lineage>
        <taxon>Bacteria</taxon>
        <taxon>Pseudomonadati</taxon>
        <taxon>Pseudomonadota</taxon>
        <taxon>Gammaproteobacteria</taxon>
        <taxon>Legionellales</taxon>
        <taxon>Legionellaceae</taxon>
        <taxon>Legionella</taxon>
    </lineage>
</organism>
<proteinExistence type="predicted"/>
<evidence type="ECO:0000313" key="2">
    <source>
        <dbReference type="Proteomes" id="UP000254968"/>
    </source>
</evidence>
<protein>
    <submittedName>
        <fullName evidence="1">Uncharacterized protein</fullName>
    </submittedName>
</protein>
<sequence>MDTGQSYPRRMYEFYKFEMLLYDCGFPIGSKRLQTYWSNGCQLTYY</sequence>
<dbReference type="EMBL" id="UGNV01000001">
    <property type="protein sequence ID" value="STX30064.1"/>
    <property type="molecule type" value="Genomic_DNA"/>
</dbReference>